<feature type="active site" description="Nucleophile" evidence="2">
    <location>
        <position position="6"/>
    </location>
</feature>
<proteinExistence type="inferred from homology"/>
<dbReference type="RefSeq" id="WP_171608845.1">
    <property type="nucleotide sequence ID" value="NZ_WHPF01000011.1"/>
</dbReference>
<dbReference type="InterPro" id="IPR010708">
    <property type="entry name" value="5'(3')-deoxyribonucleotidase"/>
</dbReference>
<dbReference type="InterPro" id="IPR023214">
    <property type="entry name" value="HAD_sf"/>
</dbReference>
<feature type="active site" description="Proton donor" evidence="2">
    <location>
        <position position="8"/>
    </location>
</feature>
<dbReference type="Gene3D" id="3.40.50.1000">
    <property type="entry name" value="HAD superfamily/HAD-like"/>
    <property type="match status" value="1"/>
</dbReference>
<dbReference type="SUPFAM" id="SSF56784">
    <property type="entry name" value="HAD-like"/>
    <property type="match status" value="1"/>
</dbReference>
<dbReference type="SFLD" id="SFLDG01146">
    <property type="entry name" value="C1.2.2"/>
    <property type="match status" value="1"/>
</dbReference>
<comment type="caution">
    <text evidence="3">The sequence shown here is derived from an EMBL/GenBank/DDBJ whole genome shotgun (WGS) entry which is preliminary data.</text>
</comment>
<dbReference type="GO" id="GO:0008253">
    <property type="term" value="F:5'-nucleotidase activity"/>
    <property type="evidence" value="ECO:0007669"/>
    <property type="project" value="InterPro"/>
</dbReference>
<evidence type="ECO:0000313" key="3">
    <source>
        <dbReference type="EMBL" id="NNV56903.1"/>
    </source>
</evidence>
<evidence type="ECO:0000313" key="4">
    <source>
        <dbReference type="Proteomes" id="UP000598971"/>
    </source>
</evidence>
<dbReference type="Gene3D" id="1.10.40.40">
    <property type="entry name" value="Deoxyribonucleotidase, domain 2"/>
    <property type="match status" value="1"/>
</dbReference>
<reference evidence="3" key="1">
    <citation type="submission" date="2019-10" db="EMBL/GenBank/DDBJ databases">
        <title>Draft genome sequence of Panacibacter sp. KCS-6.</title>
        <authorList>
            <person name="Yim K.J."/>
        </authorList>
    </citation>
    <scope>NUCLEOTIDE SEQUENCE</scope>
    <source>
        <strain evidence="3">KCS-6</strain>
    </source>
</reference>
<organism evidence="3 4">
    <name type="scientific">Limnovirga soli</name>
    <dbReference type="NCBI Taxonomy" id="2656915"/>
    <lineage>
        <taxon>Bacteria</taxon>
        <taxon>Pseudomonadati</taxon>
        <taxon>Bacteroidota</taxon>
        <taxon>Chitinophagia</taxon>
        <taxon>Chitinophagales</taxon>
        <taxon>Chitinophagaceae</taxon>
        <taxon>Limnovirga</taxon>
    </lineage>
</organism>
<dbReference type="SFLD" id="SFLDS00003">
    <property type="entry name" value="Haloacid_Dehalogenase"/>
    <property type="match status" value="1"/>
</dbReference>
<dbReference type="EMBL" id="WHPF01000011">
    <property type="protein sequence ID" value="NNV56903.1"/>
    <property type="molecule type" value="Genomic_DNA"/>
</dbReference>
<comment type="similarity">
    <text evidence="1">Belongs to the 5'(3')-deoxyribonucleotidase family.</text>
</comment>
<dbReference type="InterPro" id="IPR036412">
    <property type="entry name" value="HAD-like_sf"/>
</dbReference>
<sequence>MRILIDMDEVMADAIARFLEWYQRDFGITYTEEQLHGTKLQYIVPEAHRPTVRQYAHQRGFFANLPLIANSQEVIRALNDKHEVYIASAAMEFKYSLEEKHDWLDEYFPFIHWKRRIFCGDKSVLKGDVLIDDHAFNLSVFSGRAIMFSATHNMLETGYERLNNWQEARQLFDLDTP</sequence>
<protein>
    <submittedName>
        <fullName evidence="3">5'(3')-deoxyribonucleotidase</fullName>
    </submittedName>
</protein>
<dbReference type="Proteomes" id="UP000598971">
    <property type="component" value="Unassembled WGS sequence"/>
</dbReference>
<evidence type="ECO:0000256" key="1">
    <source>
        <dbReference type="ARBA" id="ARBA00009589"/>
    </source>
</evidence>
<dbReference type="GO" id="GO:0009223">
    <property type="term" value="P:pyrimidine deoxyribonucleotide catabolic process"/>
    <property type="evidence" value="ECO:0007669"/>
    <property type="project" value="TreeGrafter"/>
</dbReference>
<keyword evidence="4" id="KW-1185">Reference proteome</keyword>
<evidence type="ECO:0000256" key="2">
    <source>
        <dbReference type="PIRSR" id="PIRSR610708-1"/>
    </source>
</evidence>
<dbReference type="SFLD" id="SFLDG01126">
    <property type="entry name" value="C1.2:_Nucleotidase_Like"/>
    <property type="match status" value="1"/>
</dbReference>
<accession>A0A8J8FH33</accession>
<dbReference type="PANTHER" id="PTHR16504:SF4">
    <property type="entry name" value="5'(3')-DEOXYRIBONUCLEOTIDASE"/>
    <property type="match status" value="1"/>
</dbReference>
<dbReference type="PANTHER" id="PTHR16504">
    <property type="entry name" value="5'(3')-DEOXYRIBONUCLEOTIDASE"/>
    <property type="match status" value="1"/>
</dbReference>
<dbReference type="AlphaFoldDB" id="A0A8J8FH33"/>
<gene>
    <name evidence="3" type="ORF">GD597_15635</name>
</gene>
<name>A0A8J8FH33_9BACT</name>
<dbReference type="Pfam" id="PF06941">
    <property type="entry name" value="NT5C"/>
    <property type="match status" value="1"/>
</dbReference>